<dbReference type="PIRSF" id="PIRSF004869">
    <property type="entry name" value="PflX_prd"/>
    <property type="match status" value="1"/>
</dbReference>
<dbReference type="EMBL" id="FWXI01000016">
    <property type="protein sequence ID" value="SMC97465.1"/>
    <property type="molecule type" value="Genomic_DNA"/>
</dbReference>
<dbReference type="NCBIfam" id="TIGR04337">
    <property type="entry name" value="AmmeMemoSam_rS"/>
    <property type="match status" value="1"/>
</dbReference>
<dbReference type="RefSeq" id="WP_084577096.1">
    <property type="nucleotide sequence ID" value="NZ_CP155572.1"/>
</dbReference>
<evidence type="ECO:0000313" key="9">
    <source>
        <dbReference type="Proteomes" id="UP000192738"/>
    </source>
</evidence>
<evidence type="ECO:0000256" key="3">
    <source>
        <dbReference type="ARBA" id="ARBA00022723"/>
    </source>
</evidence>
<evidence type="ECO:0000256" key="5">
    <source>
        <dbReference type="ARBA" id="ARBA00023014"/>
    </source>
</evidence>
<keyword evidence="8" id="KW-0670">Pyruvate</keyword>
<keyword evidence="8" id="KW-0456">Lyase</keyword>
<dbReference type="GO" id="GO:0046872">
    <property type="term" value="F:metal ion binding"/>
    <property type="evidence" value="ECO:0007669"/>
    <property type="project" value="UniProtKB-KW"/>
</dbReference>
<keyword evidence="4 6" id="KW-0408">Iron</keyword>
<dbReference type="InterPro" id="IPR016431">
    <property type="entry name" value="Pyrv-formate_lyase-activ_prd"/>
</dbReference>
<dbReference type="InterPro" id="IPR027596">
    <property type="entry name" value="AmmeMemoSam_rS"/>
</dbReference>
<dbReference type="OrthoDB" id="9778883at2"/>
<dbReference type="PANTHER" id="PTHR30352:SF5">
    <property type="entry name" value="PYRUVATE FORMATE-LYASE 1-ACTIVATING ENZYME"/>
    <property type="match status" value="1"/>
</dbReference>
<dbReference type="GO" id="GO:0016829">
    <property type="term" value="F:lyase activity"/>
    <property type="evidence" value="ECO:0007669"/>
    <property type="project" value="UniProtKB-KW"/>
</dbReference>
<evidence type="ECO:0000259" key="7">
    <source>
        <dbReference type="PROSITE" id="PS51918"/>
    </source>
</evidence>
<dbReference type="PANTHER" id="PTHR30352">
    <property type="entry name" value="PYRUVATE FORMATE-LYASE-ACTIVATING ENZYME"/>
    <property type="match status" value="1"/>
</dbReference>
<accession>A0A1W2DJ45</accession>
<evidence type="ECO:0000256" key="4">
    <source>
        <dbReference type="ARBA" id="ARBA00023004"/>
    </source>
</evidence>
<feature type="binding site" evidence="6">
    <location>
        <position position="88"/>
    </location>
    <ligand>
        <name>[4Fe-4S] cluster</name>
        <dbReference type="ChEBI" id="CHEBI:49883"/>
        <note>4Fe-4S-S-AdoMet</note>
    </ligand>
</feature>
<keyword evidence="1" id="KW-0004">4Fe-4S</keyword>
<dbReference type="PROSITE" id="PS51918">
    <property type="entry name" value="RADICAL_SAM"/>
    <property type="match status" value="1"/>
</dbReference>
<feature type="binding site" evidence="6">
    <location>
        <position position="81"/>
    </location>
    <ligand>
        <name>[4Fe-4S] cluster</name>
        <dbReference type="ChEBI" id="CHEBI:49883"/>
        <note>4Fe-4S-S-AdoMet</note>
    </ligand>
</feature>
<evidence type="ECO:0000256" key="2">
    <source>
        <dbReference type="ARBA" id="ARBA00022691"/>
    </source>
</evidence>
<dbReference type="SFLD" id="SFLDG01101">
    <property type="entry name" value="Uncharacterised_Radical_SAM_Su"/>
    <property type="match status" value="1"/>
</dbReference>
<dbReference type="SFLD" id="SFLDS00029">
    <property type="entry name" value="Radical_SAM"/>
    <property type="match status" value="1"/>
</dbReference>
<dbReference type="GO" id="GO:0051539">
    <property type="term" value="F:4 iron, 4 sulfur cluster binding"/>
    <property type="evidence" value="ECO:0007669"/>
    <property type="project" value="UniProtKB-KW"/>
</dbReference>
<gene>
    <name evidence="8" type="ORF">SAMN04488500_11642</name>
</gene>
<dbReference type="AlphaFoldDB" id="A0A1W2DJ45"/>
<dbReference type="Pfam" id="PF04055">
    <property type="entry name" value="Radical_SAM"/>
    <property type="match status" value="1"/>
</dbReference>
<keyword evidence="2 6" id="KW-0949">S-adenosyl-L-methionine</keyword>
<dbReference type="Proteomes" id="UP000192738">
    <property type="component" value="Unassembled WGS sequence"/>
</dbReference>
<dbReference type="SUPFAM" id="SSF102114">
    <property type="entry name" value="Radical SAM enzymes"/>
    <property type="match status" value="1"/>
</dbReference>
<keyword evidence="3 6" id="KW-0479">Metal-binding</keyword>
<feature type="domain" description="Radical SAM core" evidence="7">
    <location>
        <begin position="66"/>
        <end position="282"/>
    </location>
</feature>
<dbReference type="InterPro" id="IPR034457">
    <property type="entry name" value="Organic_radical-activating"/>
</dbReference>
<organism evidence="8 9">
    <name type="scientific">Sporomusa malonica</name>
    <dbReference type="NCBI Taxonomy" id="112901"/>
    <lineage>
        <taxon>Bacteria</taxon>
        <taxon>Bacillati</taxon>
        <taxon>Bacillota</taxon>
        <taxon>Negativicutes</taxon>
        <taxon>Selenomonadales</taxon>
        <taxon>Sporomusaceae</taxon>
        <taxon>Sporomusa</taxon>
    </lineage>
</organism>
<dbReference type="InterPro" id="IPR013785">
    <property type="entry name" value="Aldolase_TIM"/>
</dbReference>
<evidence type="ECO:0000256" key="6">
    <source>
        <dbReference type="PIRSR" id="PIRSR004869-50"/>
    </source>
</evidence>
<dbReference type="InterPro" id="IPR058240">
    <property type="entry name" value="rSAM_sf"/>
</dbReference>
<sequence length="329" mass="36250">MREALHYRQQGKAAACSLCPKNCIISEGQTGFCRVRQNTGGKLYSLNYAQATAQALDPIEKKPLYHFYPGSYILSLGTWGCNFACQFCQNWHIAQEKPPVTTLEPQAAAALASQLVGQGNIGIAYTYSEPSVWYEYILDTASLVQAAGLKNVLVSNGFINQQPLTELLPYIDAMNIDVKAFNKDFYEKVCAGQLEHVKQTVEQAAKHCHVEVTTLVVPGLNDSEAEIAGLAEWLAGINPDIPLHFSRYFPNYKMDAPPTPVSTLHLAYKIARQSLNYVYIGNVGGDGANTYCPECGYKVIDRLGRYSKLNQKNCPQCGSSITITGEVKF</sequence>
<reference evidence="8 9" key="1">
    <citation type="submission" date="2017-04" db="EMBL/GenBank/DDBJ databases">
        <authorList>
            <person name="Afonso C.L."/>
            <person name="Miller P.J."/>
            <person name="Scott M.A."/>
            <person name="Spackman E."/>
            <person name="Goraichik I."/>
            <person name="Dimitrov K.M."/>
            <person name="Suarez D.L."/>
            <person name="Swayne D.E."/>
        </authorList>
    </citation>
    <scope>NUCLEOTIDE SEQUENCE [LARGE SCALE GENOMIC DNA]</scope>
    <source>
        <strain evidence="8 9">DSM 5090</strain>
    </source>
</reference>
<dbReference type="InterPro" id="IPR007197">
    <property type="entry name" value="rSAM"/>
</dbReference>
<dbReference type="Gene3D" id="3.20.20.70">
    <property type="entry name" value="Aldolase class I"/>
    <property type="match status" value="1"/>
</dbReference>
<dbReference type="CDD" id="cd01335">
    <property type="entry name" value="Radical_SAM"/>
    <property type="match status" value="1"/>
</dbReference>
<evidence type="ECO:0000256" key="1">
    <source>
        <dbReference type="ARBA" id="ARBA00022485"/>
    </source>
</evidence>
<comment type="cofactor">
    <cofactor evidence="6">
        <name>[4Fe-4S] cluster</name>
        <dbReference type="ChEBI" id="CHEBI:49883"/>
    </cofactor>
    <text evidence="6">Binds 1 [4Fe-4S] cluster. The cluster is coordinated with 3 cysteines and an exchangeable S-adenosyl-L-methionine.</text>
</comment>
<feature type="binding site" evidence="6">
    <location>
        <position position="85"/>
    </location>
    <ligand>
        <name>[4Fe-4S] cluster</name>
        <dbReference type="ChEBI" id="CHEBI:49883"/>
        <note>4Fe-4S-S-AdoMet</note>
    </ligand>
</feature>
<proteinExistence type="predicted"/>
<protein>
    <submittedName>
        <fullName evidence="8">Pyruvate formate lyase activating enzyme</fullName>
    </submittedName>
</protein>
<evidence type="ECO:0000313" key="8">
    <source>
        <dbReference type="EMBL" id="SMC97465.1"/>
    </source>
</evidence>
<name>A0A1W2DJ45_9FIRM</name>
<keyword evidence="5 6" id="KW-0411">Iron-sulfur</keyword>
<dbReference type="STRING" id="112901.SAMN04488500_11642"/>
<keyword evidence="9" id="KW-1185">Reference proteome</keyword>